<feature type="transmembrane region" description="Helical" evidence="1">
    <location>
        <begin position="68"/>
        <end position="89"/>
    </location>
</feature>
<accession>X1GMA1</accession>
<feature type="transmembrane region" description="Helical" evidence="1">
    <location>
        <begin position="237"/>
        <end position="260"/>
    </location>
</feature>
<feature type="domain" description="EamA" evidence="2">
    <location>
        <begin position="4"/>
        <end position="143"/>
    </location>
</feature>
<proteinExistence type="predicted"/>
<feature type="transmembrane region" description="Helical" evidence="1">
    <location>
        <begin position="126"/>
        <end position="144"/>
    </location>
</feature>
<feature type="transmembrane region" description="Helical" evidence="1">
    <location>
        <begin position="196"/>
        <end position="217"/>
    </location>
</feature>
<dbReference type="SUPFAM" id="SSF103481">
    <property type="entry name" value="Multidrug resistance efflux transporter EmrE"/>
    <property type="match status" value="1"/>
</dbReference>
<feature type="transmembrane region" description="Helical" evidence="1">
    <location>
        <begin position="101"/>
        <end position="120"/>
    </location>
</feature>
<keyword evidence="1" id="KW-0812">Transmembrane</keyword>
<dbReference type="AlphaFoldDB" id="X1GMA1"/>
<dbReference type="Pfam" id="PF00892">
    <property type="entry name" value="EamA"/>
    <property type="match status" value="1"/>
</dbReference>
<feature type="transmembrane region" description="Helical" evidence="1">
    <location>
        <begin position="37"/>
        <end position="62"/>
    </location>
</feature>
<evidence type="ECO:0000259" key="2">
    <source>
        <dbReference type="Pfam" id="PF00892"/>
    </source>
</evidence>
<gene>
    <name evidence="3" type="ORF">S03H2_34864</name>
</gene>
<name>X1GMA1_9ZZZZ</name>
<dbReference type="PANTHER" id="PTHR22911">
    <property type="entry name" value="ACYL-MALONYL CONDENSING ENZYME-RELATED"/>
    <property type="match status" value="1"/>
</dbReference>
<dbReference type="GO" id="GO:0016020">
    <property type="term" value="C:membrane"/>
    <property type="evidence" value="ECO:0007669"/>
    <property type="project" value="InterPro"/>
</dbReference>
<feature type="non-terminal residue" evidence="3">
    <location>
        <position position="1"/>
    </location>
</feature>
<feature type="non-terminal residue" evidence="3">
    <location>
        <position position="283"/>
    </location>
</feature>
<evidence type="ECO:0000256" key="1">
    <source>
        <dbReference type="SAM" id="Phobius"/>
    </source>
</evidence>
<dbReference type="PANTHER" id="PTHR22911:SF137">
    <property type="entry name" value="SOLUTE CARRIER FAMILY 35 MEMBER G2-RELATED"/>
    <property type="match status" value="1"/>
</dbReference>
<evidence type="ECO:0000313" key="3">
    <source>
        <dbReference type="EMBL" id="GAH59011.1"/>
    </source>
</evidence>
<comment type="caution">
    <text evidence="3">The sequence shown here is derived from an EMBL/GenBank/DDBJ whole genome shotgun (WGS) entry which is preliminary data.</text>
</comment>
<keyword evidence="1" id="KW-0472">Membrane</keyword>
<organism evidence="3">
    <name type="scientific">marine sediment metagenome</name>
    <dbReference type="NCBI Taxonomy" id="412755"/>
    <lineage>
        <taxon>unclassified sequences</taxon>
        <taxon>metagenomes</taxon>
        <taxon>ecological metagenomes</taxon>
    </lineage>
</organism>
<protein>
    <recommendedName>
        <fullName evidence="2">EamA domain-containing protein</fullName>
    </recommendedName>
</protein>
<dbReference type="InterPro" id="IPR037185">
    <property type="entry name" value="EmrE-like"/>
</dbReference>
<sequence length="283" mass="31131">PELIGYILTLDALFTWGFASLVYKYGLGKTQPKATLFFRILIVTLGTFIFALIFGDFSFFASFTSEELVAFLIVSILSGISVTIGDLLYFKALKKIDASRAYPLTQLSLVFVYPLAFIFFGEQVTLSILIGGGFILLSAFILSTKDKPNIDISNSEVIQEANKNLLVGVLLSIGTALLWAISYVSFNQARIISNEVFASNFVRIALASIFVATLGFFKRDYYEAFKKENRPLLKYYLYIGIAGALSLGLADSLFIMAVAVNGLVLTATITANTPMVQQPFIKT</sequence>
<dbReference type="Gene3D" id="1.10.3730.20">
    <property type="match status" value="1"/>
</dbReference>
<reference evidence="3" key="1">
    <citation type="journal article" date="2014" name="Front. Microbiol.">
        <title>High frequency of phylogenetically diverse reductive dehalogenase-homologous genes in deep subseafloor sedimentary metagenomes.</title>
        <authorList>
            <person name="Kawai M."/>
            <person name="Futagami T."/>
            <person name="Toyoda A."/>
            <person name="Takaki Y."/>
            <person name="Nishi S."/>
            <person name="Hori S."/>
            <person name="Arai W."/>
            <person name="Tsubouchi T."/>
            <person name="Morono Y."/>
            <person name="Uchiyama I."/>
            <person name="Ito T."/>
            <person name="Fujiyama A."/>
            <person name="Inagaki F."/>
            <person name="Takami H."/>
        </authorList>
    </citation>
    <scope>NUCLEOTIDE SEQUENCE</scope>
    <source>
        <strain evidence="3">Expedition CK06-06</strain>
    </source>
</reference>
<dbReference type="InterPro" id="IPR000620">
    <property type="entry name" value="EamA_dom"/>
</dbReference>
<feature type="transmembrane region" description="Helical" evidence="1">
    <location>
        <begin position="6"/>
        <end position="25"/>
    </location>
</feature>
<keyword evidence="1" id="KW-1133">Transmembrane helix</keyword>
<dbReference type="EMBL" id="BARU01021296">
    <property type="protein sequence ID" value="GAH59011.1"/>
    <property type="molecule type" value="Genomic_DNA"/>
</dbReference>
<feature type="transmembrane region" description="Helical" evidence="1">
    <location>
        <begin position="165"/>
        <end position="184"/>
    </location>
</feature>